<keyword evidence="3" id="KW-0472">Membrane</keyword>
<evidence type="ECO:0000313" key="5">
    <source>
        <dbReference type="EMBL" id="RRT75928.1"/>
    </source>
</evidence>
<protein>
    <recommendedName>
        <fullName evidence="4">Prohibitin</fullName>
    </recommendedName>
</protein>
<keyword evidence="4" id="KW-0999">Mitochondrion inner membrane</keyword>
<keyword evidence="4" id="KW-0496">Mitochondrion</keyword>
<dbReference type="AlphaFoldDB" id="A0A444EPW6"/>
<dbReference type="GO" id="GO:0007005">
    <property type="term" value="P:mitochondrion organization"/>
    <property type="evidence" value="ECO:0007669"/>
    <property type="project" value="TreeGrafter"/>
</dbReference>
<accession>A0A444EPW6</accession>
<name>A0A444EPW6_ENSVE</name>
<evidence type="ECO:0000256" key="4">
    <source>
        <dbReference type="RuleBase" id="RU366048"/>
    </source>
</evidence>
<proteinExistence type="inferred from homology"/>
<gene>
    <name evidence="5" type="ORF">B296_00030755</name>
</gene>
<comment type="similarity">
    <text evidence="2 4">Belongs to the prohibitin family.</text>
</comment>
<dbReference type="PANTHER" id="PTHR23222:SF1">
    <property type="entry name" value="PROHIBITIN-2"/>
    <property type="match status" value="1"/>
</dbReference>
<dbReference type="EMBL" id="AMZH03002337">
    <property type="protein sequence ID" value="RRT75928.1"/>
    <property type="molecule type" value="Genomic_DNA"/>
</dbReference>
<organism evidence="5 6">
    <name type="scientific">Ensete ventricosum</name>
    <name type="common">Abyssinian banana</name>
    <name type="synonym">Musa ensete</name>
    <dbReference type="NCBI Taxonomy" id="4639"/>
    <lineage>
        <taxon>Eukaryota</taxon>
        <taxon>Viridiplantae</taxon>
        <taxon>Streptophyta</taxon>
        <taxon>Embryophyta</taxon>
        <taxon>Tracheophyta</taxon>
        <taxon>Spermatophyta</taxon>
        <taxon>Magnoliopsida</taxon>
        <taxon>Liliopsida</taxon>
        <taxon>Zingiberales</taxon>
        <taxon>Musaceae</taxon>
        <taxon>Ensete</taxon>
    </lineage>
</organism>
<dbReference type="PANTHER" id="PTHR23222">
    <property type="entry name" value="PROHIBITIN"/>
    <property type="match status" value="1"/>
</dbReference>
<evidence type="ECO:0000256" key="1">
    <source>
        <dbReference type="ARBA" id="ARBA00004370"/>
    </source>
</evidence>
<evidence type="ECO:0000256" key="2">
    <source>
        <dbReference type="ARBA" id="ARBA00009658"/>
    </source>
</evidence>
<dbReference type="Proteomes" id="UP000287651">
    <property type="component" value="Unassembled WGS sequence"/>
</dbReference>
<feature type="non-terminal residue" evidence="5">
    <location>
        <position position="1"/>
    </location>
</feature>
<evidence type="ECO:0000256" key="3">
    <source>
        <dbReference type="ARBA" id="ARBA00023136"/>
    </source>
</evidence>
<reference evidence="6" key="1">
    <citation type="journal article" date="2014" name="Agronomy (Basel)">
        <title>A Draft Genome Sequence for Ensete ventricosum, the Drought-Tolerant Tree Against Hunger.</title>
        <authorList>
            <person name="Harrison J."/>
            <person name="Moore K.A."/>
            <person name="Paszkiewicz K."/>
            <person name="Jones T."/>
            <person name="Grant M."/>
            <person name="Ambacheew D."/>
            <person name="Muzemil S."/>
            <person name="Studholme D.J."/>
        </authorList>
    </citation>
    <scope>NUCLEOTIDE SEQUENCE [LARGE SCALE GENOMIC DNA]</scope>
</reference>
<comment type="subcellular location">
    <subcellularLocation>
        <location evidence="1">Membrane</location>
    </subcellularLocation>
    <subcellularLocation>
        <location evidence="4">Mitochondrion inner membrane</location>
    </subcellularLocation>
</comment>
<comment type="caution">
    <text evidence="5">The sequence shown here is derived from an EMBL/GenBank/DDBJ whole genome shotgun (WGS) entry which is preliminary data.</text>
</comment>
<dbReference type="GO" id="GO:0005743">
    <property type="term" value="C:mitochondrial inner membrane"/>
    <property type="evidence" value="ECO:0007669"/>
    <property type="project" value="UniProtKB-SubCell"/>
</dbReference>
<dbReference type="InterPro" id="IPR000163">
    <property type="entry name" value="Prohibitin"/>
</dbReference>
<sequence length="94" mass="10322">EAKQVAAQEAERAKFIVEKAEQDKQSAIIRAQSAQLIGQAIANNPAFLALRQIESAREIAHTISNSSNRVFLQSDDLLLNLHVLDLDGKATLKK</sequence>
<evidence type="ECO:0000313" key="6">
    <source>
        <dbReference type="Proteomes" id="UP000287651"/>
    </source>
</evidence>